<accession>A0A2R6NWN6</accession>
<dbReference type="EMBL" id="MLYV02000733">
    <property type="protein sequence ID" value="PSR78574.1"/>
    <property type="molecule type" value="Genomic_DNA"/>
</dbReference>
<reference evidence="6 7" key="1">
    <citation type="submission" date="2018-02" db="EMBL/GenBank/DDBJ databases">
        <title>Genome sequence of the basidiomycete white-rot fungus Phlebia centrifuga.</title>
        <authorList>
            <person name="Granchi Z."/>
            <person name="Peng M."/>
            <person name="de Vries R.P."/>
            <person name="Hilden K."/>
            <person name="Makela M.R."/>
            <person name="Grigoriev I."/>
            <person name="Riley R."/>
        </authorList>
    </citation>
    <scope>NUCLEOTIDE SEQUENCE [LARGE SCALE GENOMIC DNA]</scope>
    <source>
        <strain evidence="6 7">FBCC195</strain>
    </source>
</reference>
<dbReference type="Pfam" id="PF13520">
    <property type="entry name" value="AA_permease_2"/>
    <property type="match status" value="1"/>
</dbReference>
<evidence type="ECO:0008006" key="8">
    <source>
        <dbReference type="Google" id="ProtNLM"/>
    </source>
</evidence>
<dbReference type="Gene3D" id="1.20.1740.10">
    <property type="entry name" value="Amino acid/polyamine transporter I"/>
    <property type="match status" value="1"/>
</dbReference>
<evidence type="ECO:0000256" key="4">
    <source>
        <dbReference type="ARBA" id="ARBA00023136"/>
    </source>
</evidence>
<feature type="transmembrane region" description="Helical" evidence="5">
    <location>
        <begin position="180"/>
        <end position="204"/>
    </location>
</feature>
<dbReference type="PANTHER" id="PTHR11785">
    <property type="entry name" value="AMINO ACID TRANSPORTER"/>
    <property type="match status" value="1"/>
</dbReference>
<name>A0A2R6NWN6_9APHY</name>
<feature type="transmembrane region" description="Helical" evidence="5">
    <location>
        <begin position="265"/>
        <end position="284"/>
    </location>
</feature>
<evidence type="ECO:0000256" key="5">
    <source>
        <dbReference type="SAM" id="Phobius"/>
    </source>
</evidence>
<evidence type="ECO:0000256" key="1">
    <source>
        <dbReference type="ARBA" id="ARBA00004141"/>
    </source>
</evidence>
<organism evidence="6 7">
    <name type="scientific">Hermanssonia centrifuga</name>
    <dbReference type="NCBI Taxonomy" id="98765"/>
    <lineage>
        <taxon>Eukaryota</taxon>
        <taxon>Fungi</taxon>
        <taxon>Dikarya</taxon>
        <taxon>Basidiomycota</taxon>
        <taxon>Agaricomycotina</taxon>
        <taxon>Agaricomycetes</taxon>
        <taxon>Polyporales</taxon>
        <taxon>Meruliaceae</taxon>
        <taxon>Hermanssonia</taxon>
    </lineage>
</organism>
<feature type="transmembrane region" description="Helical" evidence="5">
    <location>
        <begin position="128"/>
        <end position="151"/>
    </location>
</feature>
<dbReference type="AlphaFoldDB" id="A0A2R6NWN6"/>
<dbReference type="GO" id="GO:0016020">
    <property type="term" value="C:membrane"/>
    <property type="evidence" value="ECO:0007669"/>
    <property type="project" value="UniProtKB-SubCell"/>
</dbReference>
<protein>
    <recommendedName>
        <fullName evidence="8">High affinity methionine permease</fullName>
    </recommendedName>
</protein>
<evidence type="ECO:0000313" key="6">
    <source>
        <dbReference type="EMBL" id="PSR78574.1"/>
    </source>
</evidence>
<comment type="caution">
    <text evidence="6">The sequence shown here is derived from an EMBL/GenBank/DDBJ whole genome shotgun (WGS) entry which is preliminary data.</text>
</comment>
<feature type="transmembrane region" description="Helical" evidence="5">
    <location>
        <begin position="86"/>
        <end position="107"/>
    </location>
</feature>
<dbReference type="STRING" id="98765.A0A2R6NWN6"/>
<feature type="transmembrane region" description="Helical" evidence="5">
    <location>
        <begin position="13"/>
        <end position="31"/>
    </location>
</feature>
<dbReference type="InterPro" id="IPR002293">
    <property type="entry name" value="AA/rel_permease1"/>
</dbReference>
<dbReference type="OrthoDB" id="5982228at2759"/>
<feature type="transmembrane region" description="Helical" evidence="5">
    <location>
        <begin position="225"/>
        <end position="245"/>
    </location>
</feature>
<gene>
    <name evidence="6" type="ORF">PHLCEN_2v7321</name>
</gene>
<feature type="transmembrane region" description="Helical" evidence="5">
    <location>
        <begin position="43"/>
        <end position="66"/>
    </location>
</feature>
<evidence type="ECO:0000256" key="3">
    <source>
        <dbReference type="ARBA" id="ARBA00022989"/>
    </source>
</evidence>
<keyword evidence="7" id="KW-1185">Reference proteome</keyword>
<feature type="transmembrane region" description="Helical" evidence="5">
    <location>
        <begin position="329"/>
        <end position="351"/>
    </location>
</feature>
<sequence length="386" mass="42654">MHAINPLRKPSPAAVRLASLGCITFAFLLHGTNVRWGIRVQNVLGVFKLFVLIGIALSGLATLLRVPGFVLEDPPHNLDWGTMWKGSGSGGANAFVTGLYNVIWSFIGYSNANYALSEIRDPVRTIKLAAPLAMICITVIYMLVNIAYYAVVDKDEILGSGRIVAALFFGKLWGLWTERILSGIVALSTLANVLAVLFSHGRVIQELGRERILPFSSFFASNKPFETPLAGLFAQYLVTAFLVVAVPSGDAYLFMLNMSSYPLSLINMLVSGGLLLLHIPLSGLASQYAWNPPFKAYRAVITFFFVSNIFLVFAPLVPPAPGFRPYQTLPYWLHVFTAVSISFAGMVYWYIRCRWLPARGGYQVVPHRVLQKDGESRTIMKKVLLD</sequence>
<evidence type="ECO:0000256" key="2">
    <source>
        <dbReference type="ARBA" id="ARBA00022692"/>
    </source>
</evidence>
<keyword evidence="4 5" id="KW-0472">Membrane</keyword>
<dbReference type="InterPro" id="IPR050598">
    <property type="entry name" value="AminoAcid_Transporter"/>
</dbReference>
<dbReference type="GO" id="GO:0015179">
    <property type="term" value="F:L-amino acid transmembrane transporter activity"/>
    <property type="evidence" value="ECO:0007669"/>
    <property type="project" value="TreeGrafter"/>
</dbReference>
<proteinExistence type="predicted"/>
<evidence type="ECO:0000313" key="7">
    <source>
        <dbReference type="Proteomes" id="UP000186601"/>
    </source>
</evidence>
<dbReference type="PIRSF" id="PIRSF006060">
    <property type="entry name" value="AA_transporter"/>
    <property type="match status" value="1"/>
</dbReference>
<feature type="transmembrane region" description="Helical" evidence="5">
    <location>
        <begin position="296"/>
        <end position="317"/>
    </location>
</feature>
<keyword evidence="2 5" id="KW-0812">Transmembrane</keyword>
<keyword evidence="3 5" id="KW-1133">Transmembrane helix</keyword>
<dbReference type="PANTHER" id="PTHR11785:SF498">
    <property type="entry name" value="HIGH-AFFINITY METHIONINE PERMEASE"/>
    <property type="match status" value="1"/>
</dbReference>
<comment type="subcellular location">
    <subcellularLocation>
        <location evidence="1">Membrane</location>
        <topology evidence="1">Multi-pass membrane protein</topology>
    </subcellularLocation>
</comment>
<dbReference type="Proteomes" id="UP000186601">
    <property type="component" value="Unassembled WGS sequence"/>
</dbReference>